<dbReference type="Gene3D" id="3.40.20.10">
    <property type="entry name" value="Severin"/>
    <property type="match status" value="6"/>
</dbReference>
<dbReference type="SMART" id="SM00153">
    <property type="entry name" value="VHP"/>
    <property type="match status" value="1"/>
</dbReference>
<dbReference type="InterPro" id="IPR029006">
    <property type="entry name" value="ADF-H/Gelsolin-like_dom_sf"/>
</dbReference>
<comment type="similarity">
    <text evidence="1">Belongs to the villin/gelsolin family.</text>
</comment>
<comment type="caution">
    <text evidence="6">The sequence shown here is derived from an EMBL/GenBank/DDBJ whole genome shotgun (WGS) entry which is preliminary data.</text>
</comment>
<sequence>MPVAETKAKAFPGAGTKPGLEIWRIETWTAGSRADIFFWLGPETTQDEAGAAAQLSVMLDDELGGFPIQHREVGEHEDGAFLSLFPKGIDTIILLNFPRLLAGGHASGFKEGKKKFEKRLFQVKGKRNAYASQVPLSISSLNQGDCFVLDSGRKLFVWIGKESNKKERFTACRFAQERRDEERAGLASVCFIETPEEEEDFFFHLTGNRRVVPITKEGDSDEKHEAVLSLNLYRVNEDESGNITMKETGSKPLKRDDLDSDDVFILETGMGIYVWQGKNATRNEKAKALKDAQGFLSARQLNPNTPVKLIKEELEPTEFKQYFNPWESFVSFGNTKTHGVGVGIATKEKLDQRPKFEVKSMHDRRVSVTNNNFPDDGTGSVKVWRVKSFTLEEVAQKHHGVFYSGDSYVILYTYLKNSKEYHIIYFWLGNDSTMDEQGAAAAAAVQLDDQLGGEPYQIRVCEGKEPLHFFMIFGHKLLIYQGGHASGFKNVKDQAYSSDTRLFQVRATGNNARIVEVAPLAQSLNTSDVFLLNNAHASFLWVGKKSIGDEQHFAREVEKRISDSAEFKLVHEGKESEVFWQLLGGKAEYASEKNSVVSNDDNTEFPARLFHCSNASGRFRVEEILHFGQEDLEEDDVMILDAWNQLFIWVGKQAKKEEKRDAISTALEYVKTDPRDRQPQMTMSVIKQGAEPVQFKSLFAAWEPQMWNKKMSYEDQIKAIKKDNEKVDGTKWSLSEWDEMLKPKNFPLETLKKKGDELPEEVDPTKKEMHLEDAKFEELFQMSKKEWEKIPQWKKNQRKKELDLF</sequence>
<keyword evidence="4" id="KW-0009">Actin-binding</keyword>
<reference evidence="6" key="2">
    <citation type="journal article" date="2023" name="Science">
        <title>Genomic signatures of disease resistance in endangered staghorn corals.</title>
        <authorList>
            <person name="Vollmer S.V."/>
            <person name="Selwyn J.D."/>
            <person name="Despard B.A."/>
            <person name="Roesel C.L."/>
        </authorList>
    </citation>
    <scope>NUCLEOTIDE SEQUENCE</scope>
    <source>
        <strain evidence="6">K2</strain>
    </source>
</reference>
<dbReference type="InterPro" id="IPR036886">
    <property type="entry name" value="Villin_headpiece_dom_sf"/>
</dbReference>
<dbReference type="GO" id="GO:0008154">
    <property type="term" value="P:actin polymerization or depolymerization"/>
    <property type="evidence" value="ECO:0007669"/>
    <property type="project" value="TreeGrafter"/>
</dbReference>
<keyword evidence="3" id="KW-0677">Repeat</keyword>
<dbReference type="GO" id="GO:0005546">
    <property type="term" value="F:phosphatidylinositol-4,5-bisphosphate binding"/>
    <property type="evidence" value="ECO:0007669"/>
    <property type="project" value="TreeGrafter"/>
</dbReference>
<dbReference type="Proteomes" id="UP001249851">
    <property type="component" value="Unassembled WGS sequence"/>
</dbReference>
<dbReference type="SUPFAM" id="SSF55753">
    <property type="entry name" value="Actin depolymerizing proteins"/>
    <property type="match status" value="6"/>
</dbReference>
<evidence type="ECO:0000313" key="6">
    <source>
        <dbReference type="EMBL" id="KAK2561525.1"/>
    </source>
</evidence>
<evidence type="ECO:0000256" key="3">
    <source>
        <dbReference type="ARBA" id="ARBA00022737"/>
    </source>
</evidence>
<reference evidence="6" key="1">
    <citation type="journal article" date="2023" name="G3 (Bethesda)">
        <title>Whole genome assembly and annotation of the endangered Caribbean coral Acropora cervicornis.</title>
        <authorList>
            <person name="Selwyn J.D."/>
            <person name="Vollmer S.V."/>
        </authorList>
    </citation>
    <scope>NUCLEOTIDE SEQUENCE</scope>
    <source>
        <strain evidence="6">K2</strain>
    </source>
</reference>
<dbReference type="AlphaFoldDB" id="A0AAD9QHT1"/>
<dbReference type="SUPFAM" id="SSF47050">
    <property type="entry name" value="VHP, Villin headpiece domain"/>
    <property type="match status" value="1"/>
</dbReference>
<dbReference type="PANTHER" id="PTHR11977">
    <property type="entry name" value="VILLIN"/>
    <property type="match status" value="1"/>
</dbReference>
<dbReference type="PRINTS" id="PR00597">
    <property type="entry name" value="GELSOLIN"/>
</dbReference>
<dbReference type="CDD" id="cd11291">
    <property type="entry name" value="gelsolin_S6_like"/>
    <property type="match status" value="1"/>
</dbReference>
<evidence type="ECO:0000256" key="4">
    <source>
        <dbReference type="ARBA" id="ARBA00023203"/>
    </source>
</evidence>
<dbReference type="InterPro" id="IPR007122">
    <property type="entry name" value="Villin/Gelsolin"/>
</dbReference>
<proteinExistence type="inferred from homology"/>
<dbReference type="GO" id="GO:0015629">
    <property type="term" value="C:actin cytoskeleton"/>
    <property type="evidence" value="ECO:0007669"/>
    <property type="project" value="TreeGrafter"/>
</dbReference>
<evidence type="ECO:0000256" key="1">
    <source>
        <dbReference type="ARBA" id="ARBA00008418"/>
    </source>
</evidence>
<evidence type="ECO:0000313" key="7">
    <source>
        <dbReference type="Proteomes" id="UP001249851"/>
    </source>
</evidence>
<dbReference type="PROSITE" id="PS51089">
    <property type="entry name" value="HP"/>
    <property type="match status" value="1"/>
</dbReference>
<name>A0AAD9QHT1_ACRCE</name>
<dbReference type="CDD" id="cd11293">
    <property type="entry name" value="gelsolin_S4_like"/>
    <property type="match status" value="1"/>
</dbReference>
<dbReference type="GO" id="GO:0051015">
    <property type="term" value="F:actin filament binding"/>
    <property type="evidence" value="ECO:0007669"/>
    <property type="project" value="InterPro"/>
</dbReference>
<dbReference type="SMART" id="SM00262">
    <property type="entry name" value="GEL"/>
    <property type="match status" value="6"/>
</dbReference>
<dbReference type="FunFam" id="3.40.20.10:FF:000001">
    <property type="entry name" value="Gelsolin"/>
    <property type="match status" value="1"/>
</dbReference>
<evidence type="ECO:0000256" key="2">
    <source>
        <dbReference type="ARBA" id="ARBA00022467"/>
    </source>
</evidence>
<organism evidence="6 7">
    <name type="scientific">Acropora cervicornis</name>
    <name type="common">Staghorn coral</name>
    <dbReference type="NCBI Taxonomy" id="6130"/>
    <lineage>
        <taxon>Eukaryota</taxon>
        <taxon>Metazoa</taxon>
        <taxon>Cnidaria</taxon>
        <taxon>Anthozoa</taxon>
        <taxon>Hexacorallia</taxon>
        <taxon>Scleractinia</taxon>
        <taxon>Astrocoeniina</taxon>
        <taxon>Acroporidae</taxon>
        <taxon>Acropora</taxon>
    </lineage>
</organism>
<dbReference type="Pfam" id="PF02209">
    <property type="entry name" value="VHP"/>
    <property type="match status" value="1"/>
</dbReference>
<dbReference type="CDD" id="cd11288">
    <property type="entry name" value="gelsolin_S5_like"/>
    <property type="match status" value="1"/>
</dbReference>
<dbReference type="FunFam" id="3.40.20.10:FF:000005">
    <property type="entry name" value="Gelsolin"/>
    <property type="match status" value="1"/>
</dbReference>
<dbReference type="Pfam" id="PF00626">
    <property type="entry name" value="Gelsolin"/>
    <property type="match status" value="6"/>
</dbReference>
<dbReference type="Gene3D" id="1.10.950.10">
    <property type="entry name" value="Villin headpiece domain"/>
    <property type="match status" value="1"/>
</dbReference>
<dbReference type="GO" id="GO:0005737">
    <property type="term" value="C:cytoplasm"/>
    <property type="evidence" value="ECO:0007669"/>
    <property type="project" value="TreeGrafter"/>
</dbReference>
<accession>A0AAD9QHT1</accession>
<dbReference type="GO" id="GO:0051016">
    <property type="term" value="P:barbed-end actin filament capping"/>
    <property type="evidence" value="ECO:0007669"/>
    <property type="project" value="TreeGrafter"/>
</dbReference>
<protein>
    <submittedName>
        <fullName evidence="6">Villin-1</fullName>
    </submittedName>
</protein>
<dbReference type="PANTHER" id="PTHR11977:SF123">
    <property type="entry name" value="GELSOLIN"/>
    <property type="match status" value="1"/>
</dbReference>
<dbReference type="InterPro" id="IPR007123">
    <property type="entry name" value="Gelsolin-like_dom"/>
</dbReference>
<gene>
    <name evidence="6" type="ORF">P5673_015500</name>
</gene>
<keyword evidence="2" id="KW-0117">Actin capping</keyword>
<keyword evidence="7" id="KW-1185">Reference proteome</keyword>
<evidence type="ECO:0000259" key="5">
    <source>
        <dbReference type="PROSITE" id="PS51089"/>
    </source>
</evidence>
<dbReference type="EMBL" id="JARQWQ010000032">
    <property type="protein sequence ID" value="KAK2561525.1"/>
    <property type="molecule type" value="Genomic_DNA"/>
</dbReference>
<dbReference type="GO" id="GO:0051014">
    <property type="term" value="P:actin filament severing"/>
    <property type="evidence" value="ECO:0007669"/>
    <property type="project" value="TreeGrafter"/>
</dbReference>
<dbReference type="InterPro" id="IPR003128">
    <property type="entry name" value="Villin_headpiece"/>
</dbReference>
<feature type="domain" description="HP" evidence="5">
    <location>
        <begin position="740"/>
        <end position="805"/>
    </location>
</feature>